<dbReference type="HOGENOM" id="CLU_1650402_0_0_10"/>
<keyword evidence="2" id="KW-1185">Reference proteome</keyword>
<protein>
    <submittedName>
        <fullName evidence="1">Uncharacterized protein</fullName>
    </submittedName>
</protein>
<evidence type="ECO:0000313" key="1">
    <source>
        <dbReference type="EMBL" id="EHP48805.1"/>
    </source>
</evidence>
<comment type="caution">
    <text evidence="1">The sequence shown here is derived from an EMBL/GenBank/DDBJ whole genome shotgun (WGS) entry which is preliminary data.</text>
</comment>
<dbReference type="AlphaFoldDB" id="H1DFY2"/>
<proteinExistence type="predicted"/>
<sequence length="160" mass="19405">MLYGLCKRHLFEKAQDKFGIDILLSNLPEILALSVNQTKAVKLIRFFREETNILIEKLPILRDITFSATKGFIFVIKVYFISQVHVLKPLEFLYRKWIALFQKVTFRPWWNLFSPNFVYYFLFKLNREFIGMNTVYNFVLKQTYFLPRRTPPFYSRYSFQ</sequence>
<name>H1DFY2_9BACT</name>
<accession>H1DFY2</accession>
<reference evidence="1 2" key="1">
    <citation type="submission" date="2012-01" db="EMBL/GenBank/DDBJ databases">
        <title>The Genome Sequence of Odoribacter laneus YIT 12061.</title>
        <authorList>
            <consortium name="The Broad Institute Genome Sequencing Platform"/>
            <person name="Earl A."/>
            <person name="Ward D."/>
            <person name="Feldgarden M."/>
            <person name="Gevers D."/>
            <person name="Morotomi M."/>
            <person name="Young S.K."/>
            <person name="Zeng Q."/>
            <person name="Gargeya S."/>
            <person name="Fitzgerald M."/>
            <person name="Haas B."/>
            <person name="Abouelleil A."/>
            <person name="Alvarado L."/>
            <person name="Arachchi H.M."/>
            <person name="Berlin A."/>
            <person name="Chapman S.B."/>
            <person name="Gearin G."/>
            <person name="Goldberg J."/>
            <person name="Griggs A."/>
            <person name="Gujja S."/>
            <person name="Hansen M."/>
            <person name="Heiman D."/>
            <person name="Howarth C."/>
            <person name="Larimer J."/>
            <person name="Lui A."/>
            <person name="MacDonald P.J.P."/>
            <person name="McCowen C."/>
            <person name="Montmayeur A."/>
            <person name="Murphy C."/>
            <person name="Neiman D."/>
            <person name="Pearson M."/>
            <person name="Priest M."/>
            <person name="Roberts A."/>
            <person name="Saif S."/>
            <person name="Shea T."/>
            <person name="Sisk P."/>
            <person name="Stolte C."/>
            <person name="Sykes S."/>
            <person name="Wortman J."/>
            <person name="Nusbaum C."/>
            <person name="Birren B."/>
        </authorList>
    </citation>
    <scope>NUCLEOTIDE SEQUENCE [LARGE SCALE GENOMIC DNA]</scope>
    <source>
        <strain evidence="1 2">YIT 12061</strain>
    </source>
</reference>
<organism evidence="1 2">
    <name type="scientific">Odoribacter laneus YIT 12061</name>
    <dbReference type="NCBI Taxonomy" id="742817"/>
    <lineage>
        <taxon>Bacteria</taxon>
        <taxon>Pseudomonadati</taxon>
        <taxon>Bacteroidota</taxon>
        <taxon>Bacteroidia</taxon>
        <taxon>Bacteroidales</taxon>
        <taxon>Odoribacteraceae</taxon>
        <taxon>Odoribacter</taxon>
    </lineage>
</organism>
<gene>
    <name evidence="1" type="ORF">HMPREF9449_01168</name>
</gene>
<dbReference type="EMBL" id="ADMC01000017">
    <property type="protein sequence ID" value="EHP48805.1"/>
    <property type="molecule type" value="Genomic_DNA"/>
</dbReference>
<dbReference type="Proteomes" id="UP000004892">
    <property type="component" value="Unassembled WGS sequence"/>
</dbReference>
<evidence type="ECO:0000313" key="2">
    <source>
        <dbReference type="Proteomes" id="UP000004892"/>
    </source>
</evidence>